<name>A0ABT9YTG2_9STRE</name>
<dbReference type="Gene3D" id="2.30.130.10">
    <property type="entry name" value="PUA domain"/>
    <property type="match status" value="1"/>
</dbReference>
<evidence type="ECO:0000259" key="4">
    <source>
        <dbReference type="Pfam" id="PF10672"/>
    </source>
</evidence>
<evidence type="ECO:0000256" key="3">
    <source>
        <dbReference type="ARBA" id="ARBA00022691"/>
    </source>
</evidence>
<dbReference type="SUPFAM" id="SSF53335">
    <property type="entry name" value="S-adenosyl-L-methionine-dependent methyltransferases"/>
    <property type="match status" value="1"/>
</dbReference>
<dbReference type="InterPro" id="IPR041532">
    <property type="entry name" value="RlmI-like_PUA"/>
</dbReference>
<dbReference type="Pfam" id="PF17785">
    <property type="entry name" value="PUA_3"/>
    <property type="match status" value="1"/>
</dbReference>
<proteinExistence type="predicted"/>
<dbReference type="InterPro" id="IPR036974">
    <property type="entry name" value="PUA_sf"/>
</dbReference>
<keyword evidence="2 6" id="KW-0808">Transferase</keyword>
<dbReference type="EMBL" id="JAUSTM010000022">
    <property type="protein sequence ID" value="MDQ0223284.1"/>
    <property type="molecule type" value="Genomic_DNA"/>
</dbReference>
<reference evidence="6 7" key="1">
    <citation type="submission" date="2023-07" db="EMBL/GenBank/DDBJ databases">
        <title>Genomic Encyclopedia of Type Strains, Phase IV (KMG-IV): sequencing the most valuable type-strain genomes for metagenomic binning, comparative biology and taxonomic classification.</title>
        <authorList>
            <person name="Goeker M."/>
        </authorList>
    </citation>
    <scope>NUCLEOTIDE SEQUENCE [LARGE SCALE GENOMIC DNA]</scope>
    <source>
        <strain evidence="6 7">DSM 105143</strain>
    </source>
</reference>
<dbReference type="InterPro" id="IPR015947">
    <property type="entry name" value="PUA-like_sf"/>
</dbReference>
<keyword evidence="1 6" id="KW-0489">Methyltransferase</keyword>
<dbReference type="GO" id="GO:0032259">
    <property type="term" value="P:methylation"/>
    <property type="evidence" value="ECO:0007669"/>
    <property type="project" value="UniProtKB-KW"/>
</dbReference>
<keyword evidence="3" id="KW-0949">S-adenosyl-L-methionine</keyword>
<dbReference type="Pfam" id="PF10672">
    <property type="entry name" value="Methyltrans_SAM"/>
    <property type="match status" value="1"/>
</dbReference>
<evidence type="ECO:0000313" key="7">
    <source>
        <dbReference type="Proteomes" id="UP001223079"/>
    </source>
</evidence>
<sequence>MKKISLRQGAERKLLNGIHLIDSKDIADQSLDNAWVEIRNVKGEFLGIGYLSQQNKGGGWVVSRQPVKIDAQFYETLFSQAWGKRQSYHDDQATTAYRLFNQDGDGLGGLSIDLYGEYSVFSWYNEFIYSQRDLIIKAFHKAIPQVKGSYEKIRFKGPDHDSRHIFGQEAPETFLILENGVSYQVFLNDGLMTGIFLDQHEVRARLVDGLASGKKVLNLFSYTAAFSVAAAMGGAAETTSVDLAKRSRELSQAHFEANGLDLVNHRLVVMDVFSYFKYAKRHDLTFDVIILDPPSFARNNKKTFSVAKDYHKLVEESLEILQAGGLIIASTNASNLSLKKFKEQIEKGFGERSHDYVALHQLPYDFQTNKKDESSNYLKVFTIRT</sequence>
<dbReference type="GO" id="GO:0008168">
    <property type="term" value="F:methyltransferase activity"/>
    <property type="evidence" value="ECO:0007669"/>
    <property type="project" value="UniProtKB-KW"/>
</dbReference>
<comment type="caution">
    <text evidence="6">The sequence shown here is derived from an EMBL/GenBank/DDBJ whole genome shotgun (WGS) entry which is preliminary data.</text>
</comment>
<dbReference type="PANTHER" id="PTHR43042">
    <property type="entry name" value="SAM-DEPENDENT METHYLTRANSFERASE"/>
    <property type="match status" value="1"/>
</dbReference>
<dbReference type="Gene3D" id="3.40.50.150">
    <property type="entry name" value="Vaccinia Virus protein VP39"/>
    <property type="match status" value="1"/>
</dbReference>
<gene>
    <name evidence="6" type="ORF">J2S23_001859</name>
</gene>
<dbReference type="CDD" id="cd11572">
    <property type="entry name" value="RlmI_M_like"/>
    <property type="match status" value="1"/>
</dbReference>
<evidence type="ECO:0000313" key="6">
    <source>
        <dbReference type="EMBL" id="MDQ0223284.1"/>
    </source>
</evidence>
<feature type="domain" description="S-adenosylmethionine-dependent methyltransferase" evidence="4">
    <location>
        <begin position="158"/>
        <end position="337"/>
    </location>
</feature>
<dbReference type="EC" id="2.1.1.191" evidence="6"/>
<evidence type="ECO:0000256" key="1">
    <source>
        <dbReference type="ARBA" id="ARBA00022603"/>
    </source>
</evidence>
<protein>
    <submittedName>
        <fullName evidence="6">23S rRNA (Cytosine1962-C5)-methyltransferase</fullName>
        <ecNumber evidence="6">2.1.1.191</ecNumber>
    </submittedName>
</protein>
<evidence type="ECO:0000259" key="5">
    <source>
        <dbReference type="Pfam" id="PF17785"/>
    </source>
</evidence>
<evidence type="ECO:0000256" key="2">
    <source>
        <dbReference type="ARBA" id="ARBA00022679"/>
    </source>
</evidence>
<dbReference type="Gene3D" id="3.30.750.80">
    <property type="entry name" value="RNA methyltransferase domain (HRMD) like"/>
    <property type="match status" value="1"/>
</dbReference>
<keyword evidence="7" id="KW-1185">Reference proteome</keyword>
<dbReference type="RefSeq" id="WP_307122434.1">
    <property type="nucleotide sequence ID" value="NZ_JAUSTM010000022.1"/>
</dbReference>
<dbReference type="PANTHER" id="PTHR43042:SF3">
    <property type="entry name" value="RIBOSOMAL RNA LARGE SUBUNIT METHYLTRANSFERASE YWBD-RELATED"/>
    <property type="match status" value="1"/>
</dbReference>
<dbReference type="Proteomes" id="UP001223079">
    <property type="component" value="Unassembled WGS sequence"/>
</dbReference>
<organism evidence="6 7">
    <name type="scientific">Streptococcus moroccensis</name>
    <dbReference type="NCBI Taxonomy" id="1451356"/>
    <lineage>
        <taxon>Bacteria</taxon>
        <taxon>Bacillati</taxon>
        <taxon>Bacillota</taxon>
        <taxon>Bacilli</taxon>
        <taxon>Lactobacillales</taxon>
        <taxon>Streptococcaceae</taxon>
        <taxon>Streptococcus</taxon>
    </lineage>
</organism>
<dbReference type="InterPro" id="IPR029063">
    <property type="entry name" value="SAM-dependent_MTases_sf"/>
</dbReference>
<dbReference type="InterPro" id="IPR019614">
    <property type="entry name" value="SAM-dep_methyl-trfase"/>
</dbReference>
<dbReference type="CDD" id="cd02440">
    <property type="entry name" value="AdoMet_MTases"/>
    <property type="match status" value="1"/>
</dbReference>
<feature type="domain" description="RlmI-like PUA" evidence="5">
    <location>
        <begin position="4"/>
        <end position="64"/>
    </location>
</feature>
<dbReference type="SUPFAM" id="SSF88697">
    <property type="entry name" value="PUA domain-like"/>
    <property type="match status" value="1"/>
</dbReference>
<accession>A0ABT9YTG2</accession>